<evidence type="ECO:0000313" key="3">
    <source>
        <dbReference type="EMBL" id="CEM26542.1"/>
    </source>
</evidence>
<dbReference type="Proteomes" id="UP000041254">
    <property type="component" value="Unassembled WGS sequence"/>
</dbReference>
<gene>
    <name evidence="3" type="ORF">Vbra_17389</name>
</gene>
<reference evidence="3 4" key="1">
    <citation type="submission" date="2014-11" db="EMBL/GenBank/DDBJ databases">
        <authorList>
            <person name="Zhu J."/>
            <person name="Qi W."/>
            <person name="Song R."/>
        </authorList>
    </citation>
    <scope>NUCLEOTIDE SEQUENCE [LARGE SCALE GENOMIC DNA]</scope>
</reference>
<proteinExistence type="predicted"/>
<feature type="transmembrane region" description="Helical" evidence="2">
    <location>
        <begin position="246"/>
        <end position="266"/>
    </location>
</feature>
<dbReference type="EMBL" id="CDMY01000619">
    <property type="protein sequence ID" value="CEM26542.1"/>
    <property type="molecule type" value="Genomic_DNA"/>
</dbReference>
<sequence length="510" mass="56919">MASAPDPIATQSASATTTRDREGNRRVPLQTFLRENMMLILLGAFAALTDWFSFLEMLIDEPSEYTVPPQCKTLLLASAFISTTLLVLRWWLEYQLVNATMVKRVKRPSRDIEMGEHTVHSRLIQPGVASQASTPRGPSVKAPEIPRFHRPDPPQWLVSMTPFLGSISVCNDSIDLINVVVILRTNPGASTMGTLICNLFLDLLNAVASAYEAMGFEASQQQLAQETETLRLRGDAREISKLPQMLAGPCFMGAISAVLAVWFPALSWLFSFLFWFLGVFLPVVGIIGIIHGSIQYYHPGKIFVDYSRLGLLHLLIAELVDATTDWITWFTIAMASERVPTWLWRLYLLSPLTGGLMLYPCLVAMLEAKIDAKAHQQTIGNRLANLICEDLLGLVCNIFFLCYPTYQLQLLPIANIILTLAVITCQLITEIKGLLHAEKLLAETLDERHIEELLNDGADPNMACGEPLRRALMIKAAEKTITTAYSKSLSCCWKPEQTRISTRLRQGAWL</sequence>
<name>A0A0G4GBR6_VITBC</name>
<dbReference type="InParanoid" id="A0A0G4GBR6"/>
<feature type="region of interest" description="Disordered" evidence="1">
    <location>
        <begin position="1"/>
        <end position="26"/>
    </location>
</feature>
<keyword evidence="4" id="KW-1185">Reference proteome</keyword>
<evidence type="ECO:0000313" key="4">
    <source>
        <dbReference type="Proteomes" id="UP000041254"/>
    </source>
</evidence>
<feature type="transmembrane region" description="Helical" evidence="2">
    <location>
        <begin position="386"/>
        <end position="406"/>
    </location>
</feature>
<dbReference type="VEuPathDB" id="CryptoDB:Vbra_17389"/>
<keyword evidence="2" id="KW-0472">Membrane</keyword>
<evidence type="ECO:0000256" key="1">
    <source>
        <dbReference type="SAM" id="MobiDB-lite"/>
    </source>
</evidence>
<accession>A0A0G4GBR6</accession>
<feature type="transmembrane region" description="Helical" evidence="2">
    <location>
        <begin position="344"/>
        <end position="366"/>
    </location>
</feature>
<keyword evidence="2" id="KW-0812">Transmembrane</keyword>
<protein>
    <submittedName>
        <fullName evidence="3">Uncharacterized protein</fullName>
    </submittedName>
</protein>
<feature type="transmembrane region" description="Helical" evidence="2">
    <location>
        <begin position="412"/>
        <end position="429"/>
    </location>
</feature>
<feature type="transmembrane region" description="Helical" evidence="2">
    <location>
        <begin position="36"/>
        <end position="54"/>
    </location>
</feature>
<feature type="transmembrane region" description="Helical" evidence="2">
    <location>
        <begin position="309"/>
        <end position="332"/>
    </location>
</feature>
<dbReference type="PhylomeDB" id="A0A0G4GBR6"/>
<organism evidence="3 4">
    <name type="scientific">Vitrella brassicaformis (strain CCMP3155)</name>
    <dbReference type="NCBI Taxonomy" id="1169540"/>
    <lineage>
        <taxon>Eukaryota</taxon>
        <taxon>Sar</taxon>
        <taxon>Alveolata</taxon>
        <taxon>Colpodellida</taxon>
        <taxon>Vitrellaceae</taxon>
        <taxon>Vitrella</taxon>
    </lineage>
</organism>
<feature type="transmembrane region" description="Helical" evidence="2">
    <location>
        <begin position="74"/>
        <end position="92"/>
    </location>
</feature>
<evidence type="ECO:0000256" key="2">
    <source>
        <dbReference type="SAM" id="Phobius"/>
    </source>
</evidence>
<dbReference type="AlphaFoldDB" id="A0A0G4GBR6"/>
<keyword evidence="2" id="KW-1133">Transmembrane helix</keyword>
<feature type="transmembrane region" description="Helical" evidence="2">
    <location>
        <begin position="272"/>
        <end position="297"/>
    </location>
</feature>